<evidence type="ECO:0000256" key="6">
    <source>
        <dbReference type="ARBA" id="ARBA00023136"/>
    </source>
</evidence>
<keyword evidence="9" id="KW-1185">Reference proteome</keyword>
<feature type="transmembrane region" description="Helical" evidence="7">
    <location>
        <begin position="81"/>
        <end position="102"/>
    </location>
</feature>
<evidence type="ECO:0000313" key="9">
    <source>
        <dbReference type="Proteomes" id="UP000438914"/>
    </source>
</evidence>
<protein>
    <submittedName>
        <fullName evidence="8">Chromate transporter</fullName>
    </submittedName>
</protein>
<accession>A0A7K0KFA0</accession>
<keyword evidence="4 7" id="KW-0812">Transmembrane</keyword>
<dbReference type="Proteomes" id="UP000438914">
    <property type="component" value="Unassembled WGS sequence"/>
</dbReference>
<reference evidence="8 9" key="1">
    <citation type="submission" date="2019-08" db="EMBL/GenBank/DDBJ databases">
        <title>In-depth cultivation of the pig gut microbiome towards novel bacterial diversity and tailored functional studies.</title>
        <authorList>
            <person name="Wylensek D."/>
            <person name="Hitch T.C.A."/>
            <person name="Clavel T."/>
        </authorList>
    </citation>
    <scope>NUCLEOTIDE SEQUENCE [LARGE SCALE GENOMIC DNA]</scope>
    <source>
        <strain evidence="8 9">LKV-178-WT-2A</strain>
    </source>
</reference>
<dbReference type="RefSeq" id="WP_154534203.1">
    <property type="nucleotide sequence ID" value="NZ_VUNG01000018.1"/>
</dbReference>
<dbReference type="EMBL" id="VUNG01000018">
    <property type="protein sequence ID" value="MST84617.1"/>
    <property type="molecule type" value="Genomic_DNA"/>
</dbReference>
<comment type="subcellular location">
    <subcellularLocation>
        <location evidence="1">Cell membrane</location>
        <topology evidence="1">Multi-pass membrane protein</topology>
    </subcellularLocation>
</comment>
<evidence type="ECO:0000256" key="4">
    <source>
        <dbReference type="ARBA" id="ARBA00022692"/>
    </source>
</evidence>
<proteinExistence type="inferred from homology"/>
<evidence type="ECO:0000256" key="7">
    <source>
        <dbReference type="SAM" id="Phobius"/>
    </source>
</evidence>
<keyword evidence="3" id="KW-1003">Cell membrane</keyword>
<evidence type="ECO:0000256" key="5">
    <source>
        <dbReference type="ARBA" id="ARBA00022989"/>
    </source>
</evidence>
<dbReference type="PANTHER" id="PTHR43663:SF2">
    <property type="entry name" value="CHROMATE TRANSPORT PROTEIN-RELATED"/>
    <property type="match status" value="1"/>
</dbReference>
<comment type="similarity">
    <text evidence="2">Belongs to the chromate ion transporter (CHR) (TC 2.A.51) family.</text>
</comment>
<evidence type="ECO:0000256" key="1">
    <source>
        <dbReference type="ARBA" id="ARBA00004651"/>
    </source>
</evidence>
<feature type="transmembrane region" description="Helical" evidence="7">
    <location>
        <begin position="114"/>
        <end position="131"/>
    </location>
</feature>
<evidence type="ECO:0000313" key="8">
    <source>
        <dbReference type="EMBL" id="MST84617.1"/>
    </source>
</evidence>
<dbReference type="PANTHER" id="PTHR43663">
    <property type="entry name" value="CHROMATE TRANSPORT PROTEIN-RELATED"/>
    <property type="match status" value="1"/>
</dbReference>
<feature type="transmembrane region" description="Helical" evidence="7">
    <location>
        <begin position="48"/>
        <end position="69"/>
    </location>
</feature>
<keyword evidence="5 7" id="KW-1133">Transmembrane helix</keyword>
<organism evidence="8 9">
    <name type="scientific">Hallella mizrahii</name>
    <dbReference type="NCBI Taxonomy" id="2606637"/>
    <lineage>
        <taxon>Bacteria</taxon>
        <taxon>Pseudomonadati</taxon>
        <taxon>Bacteroidota</taxon>
        <taxon>Bacteroidia</taxon>
        <taxon>Bacteroidales</taxon>
        <taxon>Prevotellaceae</taxon>
        <taxon>Hallella</taxon>
    </lineage>
</organism>
<gene>
    <name evidence="8" type="ORF">FYJ73_08035</name>
</gene>
<name>A0A7K0KFA0_9BACT</name>
<dbReference type="GO" id="GO:0005886">
    <property type="term" value="C:plasma membrane"/>
    <property type="evidence" value="ECO:0007669"/>
    <property type="project" value="UniProtKB-SubCell"/>
</dbReference>
<evidence type="ECO:0000256" key="3">
    <source>
        <dbReference type="ARBA" id="ARBA00022475"/>
    </source>
</evidence>
<feature type="transmembrane region" description="Helical" evidence="7">
    <location>
        <begin position="143"/>
        <end position="172"/>
    </location>
</feature>
<comment type="caution">
    <text evidence="8">The sequence shown here is derived from an EMBL/GenBank/DDBJ whole genome shotgun (WGS) entry which is preliminary data.</text>
</comment>
<dbReference type="GO" id="GO:0015109">
    <property type="term" value="F:chromate transmembrane transporter activity"/>
    <property type="evidence" value="ECO:0007669"/>
    <property type="project" value="InterPro"/>
</dbReference>
<sequence>MSSYSLLFTTFFKIGAFTLGGGYAMLPIIEADVVDKYHWIKKEEFIDYVAVAQSCPGVFAINLATFVGYKLKGKKGALCTTLGSALPSFLIILAIAMFLHHIMEWHWVEAMFRGIRPAVVALIAAPTFTLAKSAHITLSNCWIPIASALLIWGLHVNPIWIIIATGLGGYVYGKYLINE</sequence>
<keyword evidence="6 7" id="KW-0472">Membrane</keyword>
<dbReference type="InterPro" id="IPR003370">
    <property type="entry name" value="Chromate_transpt"/>
</dbReference>
<evidence type="ECO:0000256" key="2">
    <source>
        <dbReference type="ARBA" id="ARBA00005262"/>
    </source>
</evidence>
<dbReference type="AlphaFoldDB" id="A0A7K0KFA0"/>
<dbReference type="InterPro" id="IPR052518">
    <property type="entry name" value="CHR_Transporter"/>
</dbReference>
<dbReference type="Pfam" id="PF02417">
    <property type="entry name" value="Chromate_transp"/>
    <property type="match status" value="1"/>
</dbReference>